<organism evidence="1 2">
    <name type="scientific">Xenorhabdus ehlersii</name>
    <dbReference type="NCBI Taxonomy" id="290111"/>
    <lineage>
        <taxon>Bacteria</taxon>
        <taxon>Pseudomonadati</taxon>
        <taxon>Pseudomonadota</taxon>
        <taxon>Gammaproteobacteria</taxon>
        <taxon>Enterobacterales</taxon>
        <taxon>Morganellaceae</taxon>
        <taxon>Xenorhabdus</taxon>
    </lineage>
</organism>
<dbReference type="Proteomes" id="UP000225605">
    <property type="component" value="Unassembled WGS sequence"/>
</dbReference>
<dbReference type="EMBL" id="NIBT01000010">
    <property type="protein sequence ID" value="PHM24143.1"/>
    <property type="molecule type" value="Genomic_DNA"/>
</dbReference>
<name>A0A2D0IQN9_9GAMM</name>
<protein>
    <submittedName>
        <fullName evidence="1">Uncharacterized protein</fullName>
    </submittedName>
</protein>
<accession>A0A2D0IQN9</accession>
<reference evidence="1 2" key="1">
    <citation type="journal article" date="2017" name="Nat. Microbiol.">
        <title>Natural product diversity associated with the nematode symbionts Photorhabdus and Xenorhabdus.</title>
        <authorList>
            <person name="Tobias N.J."/>
            <person name="Wolff H."/>
            <person name="Djahanschiri B."/>
            <person name="Grundmann F."/>
            <person name="Kronenwerth M."/>
            <person name="Shi Y.M."/>
            <person name="Simonyi S."/>
            <person name="Grun P."/>
            <person name="Shapiro-Ilan D."/>
            <person name="Pidot S.J."/>
            <person name="Stinear T.P."/>
            <person name="Ebersberger I."/>
            <person name="Bode H.B."/>
        </authorList>
    </citation>
    <scope>NUCLEOTIDE SEQUENCE [LARGE SCALE GENOMIC DNA]</scope>
    <source>
        <strain evidence="1 2">DSM 16337</strain>
    </source>
</reference>
<evidence type="ECO:0000313" key="1">
    <source>
        <dbReference type="EMBL" id="PHM24143.1"/>
    </source>
</evidence>
<comment type="caution">
    <text evidence="1">The sequence shown here is derived from an EMBL/GenBank/DDBJ whole genome shotgun (WGS) entry which is preliminary data.</text>
</comment>
<dbReference type="AntiFam" id="ANF00178">
    <property type="entry name" value="Shadow ORF (opposite dhbF)"/>
</dbReference>
<gene>
    <name evidence="1" type="ORF">Xehl_02191</name>
</gene>
<sequence length="141" mass="16190">MRDHDAFGLPRGAGGVDDIGQIGRVIDWRQIFYGAACGYYLVICRYQYWRFRQCLGIFREGRQMLLLGEYTRASGILQNKLHSLRWIFRGNGHISTTGFQHRQDTDNHFKTAVKIESDRGVCSQRGITFSNNTGQLICLLI</sequence>
<proteinExistence type="predicted"/>
<dbReference type="AlphaFoldDB" id="A0A2D0IQN9"/>
<evidence type="ECO:0000313" key="2">
    <source>
        <dbReference type="Proteomes" id="UP000225605"/>
    </source>
</evidence>